<reference evidence="1 2" key="1">
    <citation type="journal article" date="2018" name="Cell">
        <title>The Chara Genome: Secondary Complexity and Implications for Plant Terrestrialization.</title>
        <authorList>
            <person name="Nishiyama T."/>
            <person name="Sakayama H."/>
            <person name="Vries J.D."/>
            <person name="Buschmann H."/>
            <person name="Saint-Marcoux D."/>
            <person name="Ullrich K.K."/>
            <person name="Haas F.B."/>
            <person name="Vanderstraeten L."/>
            <person name="Becker D."/>
            <person name="Lang D."/>
            <person name="Vosolsobe S."/>
            <person name="Rombauts S."/>
            <person name="Wilhelmsson P.K.I."/>
            <person name="Janitza P."/>
            <person name="Kern R."/>
            <person name="Heyl A."/>
            <person name="Rumpler F."/>
            <person name="Villalobos L.I.A.C."/>
            <person name="Clay J.M."/>
            <person name="Skokan R."/>
            <person name="Toyoda A."/>
            <person name="Suzuki Y."/>
            <person name="Kagoshima H."/>
            <person name="Schijlen E."/>
            <person name="Tajeshwar N."/>
            <person name="Catarino B."/>
            <person name="Hetherington A.J."/>
            <person name="Saltykova A."/>
            <person name="Bonnot C."/>
            <person name="Breuninger H."/>
            <person name="Symeonidi A."/>
            <person name="Radhakrishnan G.V."/>
            <person name="Van Nieuwerburgh F."/>
            <person name="Deforce D."/>
            <person name="Chang C."/>
            <person name="Karol K.G."/>
            <person name="Hedrich R."/>
            <person name="Ulvskov P."/>
            <person name="Glockner G."/>
            <person name="Delwiche C.F."/>
            <person name="Petrasek J."/>
            <person name="Van de Peer Y."/>
            <person name="Friml J."/>
            <person name="Beilby M."/>
            <person name="Dolan L."/>
            <person name="Kohara Y."/>
            <person name="Sugano S."/>
            <person name="Fujiyama A."/>
            <person name="Delaux P.-M."/>
            <person name="Quint M."/>
            <person name="TheiBen G."/>
            <person name="Hagemann M."/>
            <person name="Harholt J."/>
            <person name="Dunand C."/>
            <person name="Zachgo S."/>
            <person name="Langdale J."/>
            <person name="Maumus F."/>
            <person name="Straeten D.V.D."/>
            <person name="Gould S.B."/>
            <person name="Rensing S.A."/>
        </authorList>
    </citation>
    <scope>NUCLEOTIDE SEQUENCE [LARGE SCALE GENOMIC DNA]</scope>
    <source>
        <strain evidence="1 2">S276</strain>
    </source>
</reference>
<organism evidence="1 2">
    <name type="scientific">Chara braunii</name>
    <name type="common">Braun's stonewort</name>
    <dbReference type="NCBI Taxonomy" id="69332"/>
    <lineage>
        <taxon>Eukaryota</taxon>
        <taxon>Viridiplantae</taxon>
        <taxon>Streptophyta</taxon>
        <taxon>Charophyceae</taxon>
        <taxon>Charales</taxon>
        <taxon>Characeae</taxon>
        <taxon>Chara</taxon>
    </lineage>
</organism>
<accession>A0A388LLT9</accession>
<sequence>MAVSLVAWGHVGGRVVMAFEMRDLRDFRMGREFEFTGAVSRHEICHYEIDAGGQLSLRLVVGLGYDEEYLRDVIVYVTKVHDDVPDRHVGVGEDIVECMVCLVTTAILSEHGDYLSSIVEWEAILDAPLAGRAYMHGDLQL</sequence>
<dbReference type="STRING" id="69332.A0A388LLT9"/>
<dbReference type="Gramene" id="GBG83288">
    <property type="protein sequence ID" value="GBG83288"/>
    <property type="gene ID" value="CBR_g36999"/>
</dbReference>
<protein>
    <submittedName>
        <fullName evidence="1">Uncharacterized protein</fullName>
    </submittedName>
</protein>
<name>A0A388LLT9_CHABU</name>
<evidence type="ECO:0000313" key="2">
    <source>
        <dbReference type="Proteomes" id="UP000265515"/>
    </source>
</evidence>
<dbReference type="AlphaFoldDB" id="A0A388LLT9"/>
<gene>
    <name evidence="1" type="ORF">CBR_g36999</name>
</gene>
<comment type="caution">
    <text evidence="1">The sequence shown here is derived from an EMBL/GenBank/DDBJ whole genome shotgun (WGS) entry which is preliminary data.</text>
</comment>
<keyword evidence="2" id="KW-1185">Reference proteome</keyword>
<evidence type="ECO:0000313" key="1">
    <source>
        <dbReference type="EMBL" id="GBG83288.1"/>
    </source>
</evidence>
<dbReference type="Proteomes" id="UP000265515">
    <property type="component" value="Unassembled WGS sequence"/>
</dbReference>
<dbReference type="EMBL" id="BFEA01000435">
    <property type="protein sequence ID" value="GBG83288.1"/>
    <property type="molecule type" value="Genomic_DNA"/>
</dbReference>
<proteinExistence type="predicted"/>